<dbReference type="PANTHER" id="PTHR12526">
    <property type="entry name" value="GLYCOSYLTRANSFERASE"/>
    <property type="match status" value="1"/>
</dbReference>
<dbReference type="SUPFAM" id="SSF53756">
    <property type="entry name" value="UDP-Glycosyltransferase/glycogen phosphorylase"/>
    <property type="match status" value="1"/>
</dbReference>
<sequence length="342" mass="38661">MRVLWLSPWMRTLSRVHVEALQDAGHECLLITSDQHYEKMEPLEYERVLDPRPKDLRTLGPLMRTVREARAWQPSVVVVELVWDPRWLILARLAPMVHLVHDDAPHDETEQRPAWQRRLFSRFSNRATRVVAFSEYVAKQLPYPASVVPLTSDVREKDLPPAATERRDFVLYGRMSPYKNVPISLKAWEKYLLSGQHKGDRLILLGDGPLDVSEQDLPPRCEWRRERYSYSDVLPILGRAKGSVVHYRQASQSGVQLLSMQLGVTPIVSDSGGLPEFQPPGEPGIGVNDADGLAAAFAELSDPDVAIRRGAASRKHFEQTYGAALVVEKLADVLAQAARYHP</sequence>
<dbReference type="OrthoDB" id="3743653at2"/>
<accession>A0A428Z8K6</accession>
<dbReference type="CDD" id="cd03801">
    <property type="entry name" value="GT4_PimA-like"/>
    <property type="match status" value="1"/>
</dbReference>
<evidence type="ECO:0000259" key="3">
    <source>
        <dbReference type="Pfam" id="PF13439"/>
    </source>
</evidence>
<dbReference type="RefSeq" id="WP_037265577.1">
    <property type="nucleotide sequence ID" value="NZ_QHKI01000017.1"/>
</dbReference>
<dbReference type="Pfam" id="PF13439">
    <property type="entry name" value="Glyco_transf_4"/>
    <property type="match status" value="1"/>
</dbReference>
<evidence type="ECO:0000256" key="1">
    <source>
        <dbReference type="ARBA" id="ARBA00022676"/>
    </source>
</evidence>
<dbReference type="InterPro" id="IPR028098">
    <property type="entry name" value="Glyco_trans_4-like_N"/>
</dbReference>
<keyword evidence="2" id="KW-0808">Transferase</keyword>
<dbReference type="GO" id="GO:0016757">
    <property type="term" value="F:glycosyltransferase activity"/>
    <property type="evidence" value="ECO:0007669"/>
    <property type="project" value="UniProtKB-KW"/>
</dbReference>
<evidence type="ECO:0000313" key="4">
    <source>
        <dbReference type="EMBL" id="RSM84325.1"/>
    </source>
</evidence>
<name>A0A428Z8K6_KIBAR</name>
<organism evidence="4 5">
    <name type="scientific">Kibdelosporangium aridum</name>
    <dbReference type="NCBI Taxonomy" id="2030"/>
    <lineage>
        <taxon>Bacteria</taxon>
        <taxon>Bacillati</taxon>
        <taxon>Actinomycetota</taxon>
        <taxon>Actinomycetes</taxon>
        <taxon>Pseudonocardiales</taxon>
        <taxon>Pseudonocardiaceae</taxon>
        <taxon>Kibdelosporangium</taxon>
    </lineage>
</organism>
<dbReference type="Gene3D" id="3.40.50.2000">
    <property type="entry name" value="Glycogen Phosphorylase B"/>
    <property type="match status" value="2"/>
</dbReference>
<comment type="caution">
    <text evidence="4">The sequence shown here is derived from an EMBL/GenBank/DDBJ whole genome shotgun (WGS) entry which is preliminary data.</text>
</comment>
<dbReference type="EMBL" id="QHKI01000017">
    <property type="protein sequence ID" value="RSM84325.1"/>
    <property type="molecule type" value="Genomic_DNA"/>
</dbReference>
<proteinExistence type="predicted"/>
<evidence type="ECO:0000313" key="5">
    <source>
        <dbReference type="Proteomes" id="UP000287547"/>
    </source>
</evidence>
<dbReference type="Proteomes" id="UP000287547">
    <property type="component" value="Unassembled WGS sequence"/>
</dbReference>
<reference evidence="4 5" key="1">
    <citation type="submission" date="2018-05" db="EMBL/GenBank/DDBJ databases">
        <title>Evolution of GPA BGCs.</title>
        <authorList>
            <person name="Waglechner N."/>
            <person name="Wright G.D."/>
        </authorList>
    </citation>
    <scope>NUCLEOTIDE SEQUENCE [LARGE SCALE GENOMIC DNA]</scope>
    <source>
        <strain evidence="4 5">A82846</strain>
    </source>
</reference>
<protein>
    <recommendedName>
        <fullName evidence="3">Glycosyltransferase subfamily 4-like N-terminal domain-containing protein</fullName>
    </recommendedName>
</protein>
<feature type="domain" description="Glycosyltransferase subfamily 4-like N-terminal" evidence="3">
    <location>
        <begin position="18"/>
        <end position="141"/>
    </location>
</feature>
<gene>
    <name evidence="4" type="ORF">DMH04_21790</name>
</gene>
<evidence type="ECO:0000256" key="2">
    <source>
        <dbReference type="ARBA" id="ARBA00022679"/>
    </source>
</evidence>
<dbReference type="AlphaFoldDB" id="A0A428Z8K6"/>
<keyword evidence="1" id="KW-0328">Glycosyltransferase</keyword>
<dbReference type="Pfam" id="PF13692">
    <property type="entry name" value="Glyco_trans_1_4"/>
    <property type="match status" value="1"/>
</dbReference>